<feature type="domain" description="4Fe-4S ferredoxin-type" evidence="5">
    <location>
        <begin position="71"/>
        <end position="90"/>
    </location>
</feature>
<dbReference type="PROSITE" id="PS51379">
    <property type="entry name" value="4FE4S_FER_2"/>
    <property type="match status" value="4"/>
</dbReference>
<dbReference type="InterPro" id="IPR050572">
    <property type="entry name" value="Fe-S_Ferredoxin"/>
</dbReference>
<dbReference type="InterPro" id="IPR017896">
    <property type="entry name" value="4Fe4S_Fe-S-bd"/>
</dbReference>
<accession>A0A1G5S6H6</accession>
<feature type="domain" description="4Fe-4S ferredoxin-type" evidence="5">
    <location>
        <begin position="98"/>
        <end position="127"/>
    </location>
</feature>
<dbReference type="Pfam" id="PF00037">
    <property type="entry name" value="Fer4"/>
    <property type="match status" value="1"/>
</dbReference>
<keyword evidence="2" id="KW-0479">Metal-binding</keyword>
<dbReference type="PANTHER" id="PTHR43687">
    <property type="entry name" value="ADENYLYLSULFATE REDUCTASE, BETA SUBUNIT"/>
    <property type="match status" value="1"/>
</dbReference>
<keyword evidence="4" id="KW-0411">Iron-sulfur</keyword>
<evidence type="ECO:0000259" key="5">
    <source>
        <dbReference type="PROSITE" id="PS51379"/>
    </source>
</evidence>
<dbReference type="EMBL" id="FMWL01000017">
    <property type="protein sequence ID" value="SCZ81169.1"/>
    <property type="molecule type" value="Genomic_DNA"/>
</dbReference>
<evidence type="ECO:0000256" key="4">
    <source>
        <dbReference type="ARBA" id="ARBA00023014"/>
    </source>
</evidence>
<dbReference type="OrthoDB" id="9810688at2"/>
<dbReference type="Gene3D" id="3.30.70.20">
    <property type="match status" value="2"/>
</dbReference>
<dbReference type="CDD" id="cd16372">
    <property type="entry name" value="DMSOR_beta_like"/>
    <property type="match status" value="1"/>
</dbReference>
<dbReference type="GO" id="GO:0046872">
    <property type="term" value="F:metal ion binding"/>
    <property type="evidence" value="ECO:0007669"/>
    <property type="project" value="UniProtKB-KW"/>
</dbReference>
<dbReference type="GO" id="GO:0051539">
    <property type="term" value="F:4 iron, 4 sulfur cluster binding"/>
    <property type="evidence" value="ECO:0007669"/>
    <property type="project" value="UniProtKB-KW"/>
</dbReference>
<dbReference type="InterPro" id="IPR017900">
    <property type="entry name" value="4Fe4S_Fe_S_CS"/>
</dbReference>
<evidence type="ECO:0000256" key="1">
    <source>
        <dbReference type="ARBA" id="ARBA00022485"/>
    </source>
</evidence>
<proteinExistence type="predicted"/>
<feature type="domain" description="4Fe-4S ferredoxin-type" evidence="5">
    <location>
        <begin position="39"/>
        <end position="70"/>
    </location>
</feature>
<evidence type="ECO:0000256" key="2">
    <source>
        <dbReference type="ARBA" id="ARBA00022723"/>
    </source>
</evidence>
<keyword evidence="7" id="KW-1185">Reference proteome</keyword>
<keyword evidence="1" id="KW-0004">4Fe-4S</keyword>
<dbReference type="STRING" id="1120920.SAMN03080599_02639"/>
<keyword evidence="3" id="KW-0408">Iron</keyword>
<gene>
    <name evidence="6" type="ORF">SAMN03080599_02639</name>
</gene>
<dbReference type="Proteomes" id="UP000199208">
    <property type="component" value="Unassembled WGS sequence"/>
</dbReference>
<dbReference type="AlphaFoldDB" id="A0A1G5S6H6"/>
<protein>
    <submittedName>
        <fullName evidence="6">4Fe-4S dicluster domain-containing protein</fullName>
    </submittedName>
</protein>
<organism evidence="6 7">
    <name type="scientific">Acidaminobacter hydrogenoformans DSM 2784</name>
    <dbReference type="NCBI Taxonomy" id="1120920"/>
    <lineage>
        <taxon>Bacteria</taxon>
        <taxon>Bacillati</taxon>
        <taxon>Bacillota</taxon>
        <taxon>Clostridia</taxon>
        <taxon>Peptostreptococcales</taxon>
        <taxon>Acidaminobacteraceae</taxon>
        <taxon>Acidaminobacter</taxon>
    </lineage>
</organism>
<dbReference type="PANTHER" id="PTHR43687:SF1">
    <property type="entry name" value="FERREDOXIN III"/>
    <property type="match status" value="1"/>
</dbReference>
<evidence type="ECO:0000256" key="3">
    <source>
        <dbReference type="ARBA" id="ARBA00023004"/>
    </source>
</evidence>
<evidence type="ECO:0000313" key="6">
    <source>
        <dbReference type="EMBL" id="SCZ81169.1"/>
    </source>
</evidence>
<name>A0A1G5S6H6_9FIRM</name>
<feature type="domain" description="4Fe-4S ferredoxin-type" evidence="5">
    <location>
        <begin position="2"/>
        <end position="31"/>
    </location>
</feature>
<reference evidence="6 7" key="1">
    <citation type="submission" date="2016-10" db="EMBL/GenBank/DDBJ databases">
        <authorList>
            <person name="de Groot N.N."/>
        </authorList>
    </citation>
    <scope>NUCLEOTIDE SEQUENCE [LARGE SCALE GENOMIC DNA]</scope>
    <source>
        <strain evidence="6 7">DSM 2784</strain>
    </source>
</reference>
<dbReference type="RefSeq" id="WP_139159834.1">
    <property type="nucleotide sequence ID" value="NZ_FMWL01000017.1"/>
</dbReference>
<evidence type="ECO:0000313" key="7">
    <source>
        <dbReference type="Proteomes" id="UP000199208"/>
    </source>
</evidence>
<dbReference type="PROSITE" id="PS00198">
    <property type="entry name" value="4FE4S_FER_1"/>
    <property type="match status" value="1"/>
</dbReference>
<sequence length="140" mass="15665">MKILQKIEDRCIACSACEMACSNAYFKVRDREKSAIRITEKGQDKKIHVCNQCGDCIDVCPVMAIRRDAQGVVRIDKKKCVGCLMCVGFCDAAVMMQHDDFHEPYKCVACGICAGVCPAEALYIDKEAQVEPLERVTFFK</sequence>
<dbReference type="Pfam" id="PF12838">
    <property type="entry name" value="Fer4_7"/>
    <property type="match status" value="1"/>
</dbReference>
<dbReference type="SUPFAM" id="SSF54862">
    <property type="entry name" value="4Fe-4S ferredoxins"/>
    <property type="match status" value="1"/>
</dbReference>